<evidence type="ECO:0000256" key="5">
    <source>
        <dbReference type="ARBA" id="ARBA00022679"/>
    </source>
</evidence>
<evidence type="ECO:0000313" key="9">
    <source>
        <dbReference type="EMBL" id="PVD24750.1"/>
    </source>
</evidence>
<comment type="function">
    <text evidence="1">Conjugation of reduced glutathione to a wide number of exogenous and endogenous hydrophobic electrophiles.</text>
</comment>
<dbReference type="InterPro" id="IPR004045">
    <property type="entry name" value="Glutathione_S-Trfase_N"/>
</dbReference>
<keyword evidence="5" id="KW-0808">Transferase</keyword>
<dbReference type="SMR" id="A0A2T7NU96"/>
<dbReference type="InterPro" id="IPR004046">
    <property type="entry name" value="GST_C"/>
</dbReference>
<dbReference type="PANTHER" id="PTHR11571:SF222">
    <property type="entry name" value="GLUTATHIONE TRANSFERASE"/>
    <property type="match status" value="1"/>
</dbReference>
<proteinExistence type="inferred from homology"/>
<evidence type="ECO:0000256" key="4">
    <source>
        <dbReference type="ARBA" id="ARBA00012452"/>
    </source>
</evidence>
<dbReference type="InterPro" id="IPR036282">
    <property type="entry name" value="Glutathione-S-Trfase_C_sf"/>
</dbReference>
<dbReference type="SFLD" id="SFLDS00019">
    <property type="entry name" value="Glutathione_Transferase_(cytos"/>
    <property type="match status" value="1"/>
</dbReference>
<comment type="similarity">
    <text evidence="2">Belongs to the GST superfamily. Mu family.</text>
</comment>
<protein>
    <recommendedName>
        <fullName evidence="4">glutathione transferase</fullName>
        <ecNumber evidence="4">2.5.1.18</ecNumber>
    </recommendedName>
</protein>
<dbReference type="PROSITE" id="PS50405">
    <property type="entry name" value="GST_CTER"/>
    <property type="match status" value="1"/>
</dbReference>
<comment type="caution">
    <text evidence="9">The sequence shown here is derived from an EMBL/GenBank/DDBJ whole genome shotgun (WGS) entry which is preliminary data.</text>
</comment>
<dbReference type="InterPro" id="IPR003081">
    <property type="entry name" value="GST_mu"/>
</dbReference>
<evidence type="ECO:0000259" key="8">
    <source>
        <dbReference type="PROSITE" id="PS50405"/>
    </source>
</evidence>
<dbReference type="InterPro" id="IPR040079">
    <property type="entry name" value="Glutathione_S-Trfase"/>
</dbReference>
<evidence type="ECO:0000256" key="2">
    <source>
        <dbReference type="ARBA" id="ARBA00005861"/>
    </source>
</evidence>
<dbReference type="InterPro" id="IPR010987">
    <property type="entry name" value="Glutathione-S-Trfase_C-like"/>
</dbReference>
<dbReference type="Pfam" id="PF02798">
    <property type="entry name" value="GST_N"/>
    <property type="match status" value="1"/>
</dbReference>
<evidence type="ECO:0000256" key="6">
    <source>
        <dbReference type="ARBA" id="ARBA00047960"/>
    </source>
</evidence>
<keyword evidence="10" id="KW-1185">Reference proteome</keyword>
<organism evidence="9 10">
    <name type="scientific">Pomacea canaliculata</name>
    <name type="common">Golden apple snail</name>
    <dbReference type="NCBI Taxonomy" id="400727"/>
    <lineage>
        <taxon>Eukaryota</taxon>
        <taxon>Metazoa</taxon>
        <taxon>Spiralia</taxon>
        <taxon>Lophotrochozoa</taxon>
        <taxon>Mollusca</taxon>
        <taxon>Gastropoda</taxon>
        <taxon>Caenogastropoda</taxon>
        <taxon>Architaenioglossa</taxon>
        <taxon>Ampullarioidea</taxon>
        <taxon>Ampullariidae</taxon>
        <taxon>Pomacea</taxon>
    </lineage>
</organism>
<comment type="subunit">
    <text evidence="3">Homodimer.</text>
</comment>
<dbReference type="STRING" id="400727.A0A2T7NU96"/>
<dbReference type="GO" id="GO:0042802">
    <property type="term" value="F:identical protein binding"/>
    <property type="evidence" value="ECO:0007669"/>
    <property type="project" value="UniProtKB-ARBA"/>
</dbReference>
<dbReference type="EC" id="2.5.1.18" evidence="4"/>
<evidence type="ECO:0000259" key="7">
    <source>
        <dbReference type="PROSITE" id="PS50404"/>
    </source>
</evidence>
<dbReference type="InterPro" id="IPR036249">
    <property type="entry name" value="Thioredoxin-like_sf"/>
</dbReference>
<dbReference type="PRINTS" id="PR01267">
    <property type="entry name" value="GSTRNSFRASEM"/>
</dbReference>
<dbReference type="PROSITE" id="PS50404">
    <property type="entry name" value="GST_NTER"/>
    <property type="match status" value="1"/>
</dbReference>
<dbReference type="Gene3D" id="1.20.1050.10">
    <property type="match status" value="1"/>
</dbReference>
<dbReference type="GO" id="GO:0004364">
    <property type="term" value="F:glutathione transferase activity"/>
    <property type="evidence" value="ECO:0007669"/>
    <property type="project" value="UniProtKB-EC"/>
</dbReference>
<evidence type="ECO:0000256" key="1">
    <source>
        <dbReference type="ARBA" id="ARBA00003701"/>
    </source>
</evidence>
<dbReference type="Gene3D" id="3.40.30.10">
    <property type="entry name" value="Glutaredoxin"/>
    <property type="match status" value="1"/>
</dbReference>
<evidence type="ECO:0000313" key="10">
    <source>
        <dbReference type="Proteomes" id="UP000245119"/>
    </source>
</evidence>
<dbReference type="Pfam" id="PF14497">
    <property type="entry name" value="GST_C_3"/>
    <property type="match status" value="1"/>
</dbReference>
<dbReference type="InterPro" id="IPR050213">
    <property type="entry name" value="GST_superfamily"/>
</dbReference>
<name>A0A2T7NU96_POMCA</name>
<evidence type="ECO:0000256" key="3">
    <source>
        <dbReference type="ARBA" id="ARBA00011738"/>
    </source>
</evidence>
<feature type="domain" description="GST N-terminal" evidence="7">
    <location>
        <begin position="1"/>
        <end position="85"/>
    </location>
</feature>
<dbReference type="PANTHER" id="PTHR11571">
    <property type="entry name" value="GLUTATHIONE S-TRANSFERASE"/>
    <property type="match status" value="1"/>
</dbReference>
<dbReference type="GO" id="GO:0042178">
    <property type="term" value="P:xenobiotic catabolic process"/>
    <property type="evidence" value="ECO:0007669"/>
    <property type="project" value="UniProtKB-ARBA"/>
</dbReference>
<dbReference type="GO" id="GO:0006749">
    <property type="term" value="P:glutathione metabolic process"/>
    <property type="evidence" value="ECO:0007669"/>
    <property type="project" value="TreeGrafter"/>
</dbReference>
<sequence length="214" mass="25001">MWFSSKSTQLAQPIRLLLNYVGEDFEDLYYEQGDAPGYSREAWYKVKYTLGFPFPNLPYYIDGDTKITQSNAILRYIAGKHNLLGQTEEEKLNVDILLEYAMDYRNIIVRLAYNPEYEKLLPEFITKSKIEVLPTCEKWLSDKKWFCGDSVTVADFPIYEQFDQARIMVPGILDEFPKITAFMKAFEELPGIKKYMSSPKFMVRPINNKSATFK</sequence>
<dbReference type="OrthoDB" id="4951845at2759"/>
<dbReference type="SUPFAM" id="SSF47616">
    <property type="entry name" value="GST C-terminal domain-like"/>
    <property type="match status" value="1"/>
</dbReference>
<reference evidence="9 10" key="1">
    <citation type="submission" date="2018-04" db="EMBL/GenBank/DDBJ databases">
        <title>The genome of golden apple snail Pomacea canaliculata provides insight into stress tolerance and invasive adaptation.</title>
        <authorList>
            <person name="Liu C."/>
            <person name="Liu B."/>
            <person name="Ren Y."/>
            <person name="Zhang Y."/>
            <person name="Wang H."/>
            <person name="Li S."/>
            <person name="Jiang F."/>
            <person name="Yin L."/>
            <person name="Zhang G."/>
            <person name="Qian W."/>
            <person name="Fan W."/>
        </authorList>
    </citation>
    <scope>NUCLEOTIDE SEQUENCE [LARGE SCALE GENOMIC DNA]</scope>
    <source>
        <strain evidence="9">SZHN2017</strain>
        <tissue evidence="9">Muscle</tissue>
    </source>
</reference>
<dbReference type="Proteomes" id="UP000245119">
    <property type="component" value="Linkage Group LG9"/>
</dbReference>
<dbReference type="EMBL" id="PZQS01000009">
    <property type="protein sequence ID" value="PVD24750.1"/>
    <property type="molecule type" value="Genomic_DNA"/>
</dbReference>
<accession>A0A2T7NU96</accession>
<feature type="domain" description="GST C-terminal" evidence="8">
    <location>
        <begin position="87"/>
        <end position="206"/>
    </location>
</feature>
<gene>
    <name evidence="9" type="ORF">C0Q70_15235</name>
</gene>
<dbReference type="SUPFAM" id="SSF52833">
    <property type="entry name" value="Thioredoxin-like"/>
    <property type="match status" value="1"/>
</dbReference>
<dbReference type="CDD" id="cd03075">
    <property type="entry name" value="GST_N_Mu"/>
    <property type="match status" value="1"/>
</dbReference>
<comment type="catalytic activity">
    <reaction evidence="6">
        <text>RX + glutathione = an S-substituted glutathione + a halide anion + H(+)</text>
        <dbReference type="Rhea" id="RHEA:16437"/>
        <dbReference type="ChEBI" id="CHEBI:15378"/>
        <dbReference type="ChEBI" id="CHEBI:16042"/>
        <dbReference type="ChEBI" id="CHEBI:17792"/>
        <dbReference type="ChEBI" id="CHEBI:57925"/>
        <dbReference type="ChEBI" id="CHEBI:90779"/>
        <dbReference type="EC" id="2.5.1.18"/>
    </reaction>
</comment>
<dbReference type="AlphaFoldDB" id="A0A2T7NU96"/>
<dbReference type="FunFam" id="1.20.1050.10:FF:000101">
    <property type="entry name" value="Glutathione S-transferase Mu 4"/>
    <property type="match status" value="1"/>
</dbReference>